<keyword evidence="1" id="KW-0732">Signal</keyword>
<evidence type="ECO:0000256" key="1">
    <source>
        <dbReference type="SAM" id="SignalP"/>
    </source>
</evidence>
<dbReference type="AlphaFoldDB" id="A0A4S3J9A9"/>
<gene>
    <name evidence="2" type="ORF">EYZ11_009020</name>
</gene>
<feature type="chain" id="PRO_5020611155" evidence="1">
    <location>
        <begin position="20"/>
        <end position="65"/>
    </location>
</feature>
<dbReference type="Proteomes" id="UP000308092">
    <property type="component" value="Unassembled WGS sequence"/>
</dbReference>
<keyword evidence="3" id="KW-1185">Reference proteome</keyword>
<dbReference type="PROSITE" id="PS51257">
    <property type="entry name" value="PROKAR_LIPOPROTEIN"/>
    <property type="match status" value="1"/>
</dbReference>
<evidence type="ECO:0000313" key="2">
    <source>
        <dbReference type="EMBL" id="THC91512.1"/>
    </source>
</evidence>
<sequence>MYFFKALTLLILPSAMAVAQTIGFGCHDENCREIIQPFRNGQCFNTNVVRYGQTFYFIIPIPVFY</sequence>
<protein>
    <submittedName>
        <fullName evidence="2">Uncharacterized protein</fullName>
    </submittedName>
</protein>
<accession>A0A4S3J9A9</accession>
<organism evidence="2 3">
    <name type="scientific">Aspergillus tanneri</name>
    <dbReference type="NCBI Taxonomy" id="1220188"/>
    <lineage>
        <taxon>Eukaryota</taxon>
        <taxon>Fungi</taxon>
        <taxon>Dikarya</taxon>
        <taxon>Ascomycota</taxon>
        <taxon>Pezizomycotina</taxon>
        <taxon>Eurotiomycetes</taxon>
        <taxon>Eurotiomycetidae</taxon>
        <taxon>Eurotiales</taxon>
        <taxon>Aspergillaceae</taxon>
        <taxon>Aspergillus</taxon>
        <taxon>Aspergillus subgen. Circumdati</taxon>
    </lineage>
</organism>
<reference evidence="2 3" key="1">
    <citation type="submission" date="2019-03" db="EMBL/GenBank/DDBJ databases">
        <title>The genome sequence of a newly discovered highly antifungal drug resistant Aspergillus species, Aspergillus tanneri NIH 1004.</title>
        <authorList>
            <person name="Mounaud S."/>
            <person name="Singh I."/>
            <person name="Joardar V."/>
            <person name="Pakala S."/>
            <person name="Pakala S."/>
            <person name="Venepally P."/>
            <person name="Hoover J."/>
            <person name="Nierman W."/>
            <person name="Chung J."/>
            <person name="Losada L."/>
        </authorList>
    </citation>
    <scope>NUCLEOTIDE SEQUENCE [LARGE SCALE GENOMIC DNA]</scope>
    <source>
        <strain evidence="2 3">NIH1004</strain>
    </source>
</reference>
<dbReference type="VEuPathDB" id="FungiDB:EYZ11_009020"/>
<comment type="caution">
    <text evidence="2">The sequence shown here is derived from an EMBL/GenBank/DDBJ whole genome shotgun (WGS) entry which is preliminary data.</text>
</comment>
<evidence type="ECO:0000313" key="3">
    <source>
        <dbReference type="Proteomes" id="UP000308092"/>
    </source>
</evidence>
<feature type="signal peptide" evidence="1">
    <location>
        <begin position="1"/>
        <end position="19"/>
    </location>
</feature>
<dbReference type="EMBL" id="SOSA01000408">
    <property type="protein sequence ID" value="THC91512.1"/>
    <property type="molecule type" value="Genomic_DNA"/>
</dbReference>
<name>A0A4S3J9A9_9EURO</name>
<proteinExistence type="predicted"/>